<dbReference type="InterPro" id="IPR028098">
    <property type="entry name" value="Glyco_trans_4-like_N"/>
</dbReference>
<dbReference type="PANTHER" id="PTHR12526">
    <property type="entry name" value="GLYCOSYLTRANSFERASE"/>
    <property type="match status" value="1"/>
</dbReference>
<keyword evidence="2" id="KW-0808">Transferase</keyword>
<evidence type="ECO:0000313" key="7">
    <source>
        <dbReference type="Proteomes" id="UP000504882"/>
    </source>
</evidence>
<organism evidence="6 7">
    <name type="scientific">Occultella glacieicola</name>
    <dbReference type="NCBI Taxonomy" id="2518684"/>
    <lineage>
        <taxon>Bacteria</taxon>
        <taxon>Bacillati</taxon>
        <taxon>Actinomycetota</taxon>
        <taxon>Actinomycetes</taxon>
        <taxon>Micrococcales</taxon>
        <taxon>Ruaniaceae</taxon>
        <taxon>Occultella</taxon>
    </lineage>
</organism>
<feature type="region of interest" description="Disordered" evidence="3">
    <location>
        <begin position="488"/>
        <end position="551"/>
    </location>
</feature>
<evidence type="ECO:0000313" key="6">
    <source>
        <dbReference type="EMBL" id="TDE96139.1"/>
    </source>
</evidence>
<sequence>MTTRKPRLVIVVQSKITGDSRVQKAAISAARAGWEVALLGFDGIGGEPRSWLGSVRVIRRGIGTAHRDEFAARWVEIRSPLFPGAYRHTSEQVNAGRRLSRRIRRERERLPQRSGPAGLLRRILLETRLLGPRVSHKVRSWGAGSHRSTLPDKNPEDVTWREDLPAFLDWRDAFAPALVSLAPDLIHSNDPAMIGVAHEAVSALRARGRAVGWIHDIHEHVSAVDWGSERISAAYVDHEREYIAAPDALVTVSPEIAEMLADEYALDEPPAVVRNAPLADVRTDDAPSLRERIGLDPGVPLIVSSGSVDPRRGLHTVIEALPAVRDVHLAIVTREPETTGPLHTLLKRAEELGVRDRVHTAPYVPTFQISAYLSSADIGVFAGVHYPNYEASLPTKLPEYLHGGLPLLVSDLATPSAFVRKHGVGEVFVAEDSADLARAVRDLLADLDGYRNAITKPLLEELSWQHQATTLVDLYTRVTGIRPEVPEEAIPWEVSETESGPRDPWPDLEPVHDPQPASEGVEDPNPEADEDEALALPDGTRSRLEAVEDRG</sequence>
<feature type="domain" description="Glycosyl transferase family 1" evidence="4">
    <location>
        <begin position="289"/>
        <end position="447"/>
    </location>
</feature>
<gene>
    <name evidence="6" type="ORF">EXU48_07865</name>
</gene>
<feature type="compositionally biased region" description="Basic and acidic residues" evidence="3">
    <location>
        <begin position="540"/>
        <end position="551"/>
    </location>
</feature>
<keyword evidence="7" id="KW-1185">Reference proteome</keyword>
<evidence type="ECO:0000259" key="5">
    <source>
        <dbReference type="Pfam" id="PF13439"/>
    </source>
</evidence>
<protein>
    <submittedName>
        <fullName evidence="6">Glycosyltransferase</fullName>
    </submittedName>
</protein>
<keyword evidence="1" id="KW-0328">Glycosyltransferase</keyword>
<evidence type="ECO:0000259" key="4">
    <source>
        <dbReference type="Pfam" id="PF00534"/>
    </source>
</evidence>
<name>A0ABY2E6Q6_9MICO</name>
<dbReference type="Gene3D" id="3.40.50.2000">
    <property type="entry name" value="Glycogen Phosphorylase B"/>
    <property type="match status" value="2"/>
</dbReference>
<dbReference type="Proteomes" id="UP000504882">
    <property type="component" value="Unassembled WGS sequence"/>
</dbReference>
<feature type="domain" description="Glycosyltransferase subfamily 4-like N-terminal" evidence="5">
    <location>
        <begin position="161"/>
        <end position="275"/>
    </location>
</feature>
<evidence type="ECO:0000256" key="1">
    <source>
        <dbReference type="ARBA" id="ARBA00022676"/>
    </source>
</evidence>
<feature type="compositionally biased region" description="Acidic residues" evidence="3">
    <location>
        <begin position="520"/>
        <end position="533"/>
    </location>
</feature>
<evidence type="ECO:0000256" key="3">
    <source>
        <dbReference type="SAM" id="MobiDB-lite"/>
    </source>
</evidence>
<comment type="caution">
    <text evidence="6">The sequence shown here is derived from an EMBL/GenBank/DDBJ whole genome shotgun (WGS) entry which is preliminary data.</text>
</comment>
<dbReference type="Pfam" id="PF00534">
    <property type="entry name" value="Glycos_transf_1"/>
    <property type="match status" value="1"/>
</dbReference>
<dbReference type="CDD" id="cd03801">
    <property type="entry name" value="GT4_PimA-like"/>
    <property type="match status" value="1"/>
</dbReference>
<reference evidence="6 7" key="1">
    <citation type="submission" date="2019-03" db="EMBL/GenBank/DDBJ databases">
        <title>Genomic features of bacteria from cold environments.</title>
        <authorList>
            <person name="Shen L."/>
        </authorList>
    </citation>
    <scope>NUCLEOTIDE SEQUENCE [LARGE SCALE GENOMIC DNA]</scope>
    <source>
        <strain evidence="7">T3246-1</strain>
    </source>
</reference>
<dbReference type="EMBL" id="SMNA01000003">
    <property type="protein sequence ID" value="TDE96139.1"/>
    <property type="molecule type" value="Genomic_DNA"/>
</dbReference>
<dbReference type="RefSeq" id="WP_133107069.1">
    <property type="nucleotide sequence ID" value="NZ_SMNA01000003.1"/>
</dbReference>
<evidence type="ECO:0000256" key="2">
    <source>
        <dbReference type="ARBA" id="ARBA00022679"/>
    </source>
</evidence>
<dbReference type="SUPFAM" id="SSF53756">
    <property type="entry name" value="UDP-Glycosyltransferase/glycogen phosphorylase"/>
    <property type="match status" value="1"/>
</dbReference>
<dbReference type="Pfam" id="PF13439">
    <property type="entry name" value="Glyco_transf_4"/>
    <property type="match status" value="1"/>
</dbReference>
<dbReference type="InterPro" id="IPR001296">
    <property type="entry name" value="Glyco_trans_1"/>
</dbReference>
<feature type="compositionally biased region" description="Basic and acidic residues" evidence="3">
    <location>
        <begin position="499"/>
        <end position="512"/>
    </location>
</feature>
<proteinExistence type="predicted"/>
<accession>A0ABY2E6Q6</accession>